<name>A0A437M5I1_9SPHN</name>
<dbReference type="PROSITE" id="PS00570">
    <property type="entry name" value="RING_HYDROXYL_ALPHA"/>
    <property type="match status" value="1"/>
</dbReference>
<dbReference type="EMBL" id="SACN01000001">
    <property type="protein sequence ID" value="RVT92948.1"/>
    <property type="molecule type" value="Genomic_DNA"/>
</dbReference>
<dbReference type="CDD" id="cd03479">
    <property type="entry name" value="Rieske_RO_Alpha_PhDO_like"/>
    <property type="match status" value="1"/>
</dbReference>
<dbReference type="PROSITE" id="PS51296">
    <property type="entry name" value="RIESKE"/>
    <property type="match status" value="1"/>
</dbReference>
<feature type="domain" description="Rieske" evidence="6">
    <location>
        <begin position="9"/>
        <end position="116"/>
    </location>
</feature>
<dbReference type="Proteomes" id="UP000282971">
    <property type="component" value="Unassembled WGS sequence"/>
</dbReference>
<evidence type="ECO:0000313" key="7">
    <source>
        <dbReference type="EMBL" id="RVT92948.1"/>
    </source>
</evidence>
<dbReference type="InterPro" id="IPR036922">
    <property type="entry name" value="Rieske_2Fe-2S_sf"/>
</dbReference>
<dbReference type="PANTHER" id="PTHR21266:SF59">
    <property type="entry name" value="BLR4922 PROTEIN"/>
    <property type="match status" value="1"/>
</dbReference>
<keyword evidence="2" id="KW-0479">Metal-binding</keyword>
<keyword evidence="1" id="KW-0001">2Fe-2S</keyword>
<proteinExistence type="predicted"/>
<evidence type="ECO:0000256" key="3">
    <source>
        <dbReference type="ARBA" id="ARBA00023002"/>
    </source>
</evidence>
<reference evidence="7 8" key="1">
    <citation type="submission" date="2019-01" db="EMBL/GenBank/DDBJ databases">
        <authorList>
            <person name="Chen W.-M."/>
        </authorList>
    </citation>
    <scope>NUCLEOTIDE SEQUENCE [LARGE SCALE GENOMIC DNA]</scope>
    <source>
        <strain evidence="7 8">CCP-7</strain>
    </source>
</reference>
<dbReference type="Pfam" id="PF19301">
    <property type="entry name" value="LigXa_C"/>
    <property type="match status" value="1"/>
</dbReference>
<accession>A0A437M5I1</accession>
<dbReference type="OrthoDB" id="9800776at2"/>
<sequence>MGEVLRRYWMPALLSEEMPEADCAPVRVRLLGEDLIAFRDTDGRIGVLDRFCPHRRVDLFFGRNEECGLRCVYHGWKFDVSGNVLDMPAEPANSPMRDEVKIKSYPAMEWGGLIWVYMGDPDHMPDRPPELEWGLVPSTHRNIQKRLQENNYAQGVEGGIDSSHVGILHSLLSPREPGRGFRERQQAIDPRLSFLAQDTAPKFFVRPSDYGMLIGARRKASEEEFYWRITQFLAPFYTMIAPRSPEGPIAGHAWVPIDDYNTWTFTMYWSPDRPLREFEGLDSAKVNVPVLDDGSFKPVHNRSNNYGIDRAMQRDKNSTGIIGIGLQDSAIQETMGPIVDRSREMLGSGDAAIVAWRKLMLALADELESTGKLHQPLQPEIYRVRSAGIVLPRGVDFADGARERMTVA</sequence>
<dbReference type="InterPro" id="IPR015881">
    <property type="entry name" value="ARHD_Rieske_2Fe_2S"/>
</dbReference>
<dbReference type="GO" id="GO:0051213">
    <property type="term" value="F:dioxygenase activity"/>
    <property type="evidence" value="ECO:0007669"/>
    <property type="project" value="UniProtKB-KW"/>
</dbReference>
<dbReference type="InterPro" id="IPR045623">
    <property type="entry name" value="LigXa_C"/>
</dbReference>
<keyword evidence="7" id="KW-0223">Dioxygenase</keyword>
<dbReference type="Gene3D" id="2.102.10.10">
    <property type="entry name" value="Rieske [2Fe-2S] iron-sulphur domain"/>
    <property type="match status" value="1"/>
</dbReference>
<gene>
    <name evidence="7" type="ORF">EOD43_03305</name>
</gene>
<evidence type="ECO:0000259" key="6">
    <source>
        <dbReference type="PROSITE" id="PS51296"/>
    </source>
</evidence>
<dbReference type="InterPro" id="IPR017941">
    <property type="entry name" value="Rieske_2Fe-2S"/>
</dbReference>
<dbReference type="GO" id="GO:0051537">
    <property type="term" value="F:2 iron, 2 sulfur cluster binding"/>
    <property type="evidence" value="ECO:0007669"/>
    <property type="project" value="UniProtKB-KW"/>
</dbReference>
<evidence type="ECO:0000256" key="2">
    <source>
        <dbReference type="ARBA" id="ARBA00022723"/>
    </source>
</evidence>
<keyword evidence="4" id="KW-0408">Iron</keyword>
<keyword evidence="3" id="KW-0560">Oxidoreductase</keyword>
<protein>
    <submittedName>
        <fullName evidence="7">Aromatic ring-hydroxylating dioxygenase subunit alpha</fullName>
    </submittedName>
</protein>
<dbReference type="Pfam" id="PF00355">
    <property type="entry name" value="Rieske"/>
    <property type="match status" value="1"/>
</dbReference>
<evidence type="ECO:0000313" key="8">
    <source>
        <dbReference type="Proteomes" id="UP000282971"/>
    </source>
</evidence>
<comment type="caution">
    <text evidence="7">The sequence shown here is derived from an EMBL/GenBank/DDBJ whole genome shotgun (WGS) entry which is preliminary data.</text>
</comment>
<keyword evidence="8" id="KW-1185">Reference proteome</keyword>
<dbReference type="InterPro" id="IPR050584">
    <property type="entry name" value="Cholesterol_7-desaturase"/>
</dbReference>
<evidence type="ECO:0000256" key="5">
    <source>
        <dbReference type="ARBA" id="ARBA00023014"/>
    </source>
</evidence>
<dbReference type="AlphaFoldDB" id="A0A437M5I1"/>
<organism evidence="7 8">
    <name type="scientific">Sphingomonas crocodyli</name>
    <dbReference type="NCBI Taxonomy" id="1979270"/>
    <lineage>
        <taxon>Bacteria</taxon>
        <taxon>Pseudomonadati</taxon>
        <taxon>Pseudomonadota</taxon>
        <taxon>Alphaproteobacteria</taxon>
        <taxon>Sphingomonadales</taxon>
        <taxon>Sphingomonadaceae</taxon>
        <taxon>Sphingomonas</taxon>
    </lineage>
</organism>
<dbReference type="SUPFAM" id="SSF50022">
    <property type="entry name" value="ISP domain"/>
    <property type="match status" value="1"/>
</dbReference>
<evidence type="ECO:0000256" key="1">
    <source>
        <dbReference type="ARBA" id="ARBA00022714"/>
    </source>
</evidence>
<dbReference type="Gene3D" id="3.90.380.10">
    <property type="entry name" value="Naphthalene 1,2-dioxygenase Alpha Subunit, Chain A, domain 1"/>
    <property type="match status" value="1"/>
</dbReference>
<dbReference type="PANTHER" id="PTHR21266">
    <property type="entry name" value="IRON-SULFUR DOMAIN CONTAINING PROTEIN"/>
    <property type="match status" value="1"/>
</dbReference>
<evidence type="ECO:0000256" key="4">
    <source>
        <dbReference type="ARBA" id="ARBA00023004"/>
    </source>
</evidence>
<dbReference type="SUPFAM" id="SSF55961">
    <property type="entry name" value="Bet v1-like"/>
    <property type="match status" value="1"/>
</dbReference>
<dbReference type="GO" id="GO:0005506">
    <property type="term" value="F:iron ion binding"/>
    <property type="evidence" value="ECO:0007669"/>
    <property type="project" value="InterPro"/>
</dbReference>
<keyword evidence="5" id="KW-0411">Iron-sulfur</keyword>
<dbReference type="RefSeq" id="WP_127741067.1">
    <property type="nucleotide sequence ID" value="NZ_SACN01000001.1"/>
</dbReference>